<accession>A0AAV4LPP9</accession>
<dbReference type="AlphaFoldDB" id="A0AAV4LPP9"/>
<dbReference type="RefSeq" id="XP_067714197.1">
    <property type="nucleotide sequence ID" value="XM_067858096.1"/>
</dbReference>
<dbReference type="GeneID" id="94193609"/>
<feature type="region of interest" description="Disordered" evidence="1">
    <location>
        <begin position="67"/>
        <end position="88"/>
    </location>
</feature>
<protein>
    <submittedName>
        <fullName evidence="3">Atypical ABC1 ABC1-C kinase, putative</fullName>
    </submittedName>
</protein>
<feature type="compositionally biased region" description="Basic and acidic residues" evidence="1">
    <location>
        <begin position="603"/>
        <end position="612"/>
    </location>
</feature>
<evidence type="ECO:0000313" key="4">
    <source>
        <dbReference type="Proteomes" id="UP001497744"/>
    </source>
</evidence>
<feature type="compositionally biased region" description="Basic and acidic residues" evidence="1">
    <location>
        <begin position="68"/>
        <end position="88"/>
    </location>
</feature>
<proteinExistence type="predicted"/>
<evidence type="ECO:0000313" key="3">
    <source>
        <dbReference type="EMBL" id="GIX62128.1"/>
    </source>
</evidence>
<sequence length="646" mass="72570">MRALRLWFLWLAAPLLLACGADEVADLAKAVASELEEDEMDELDEALYEGFVQGVALNFDYVSLGKHSSSDEERTSEPNKEITEEDKPKIHEKNLERAELEADYLTRHRPLESTQVDETESDVYSLLNILMHYFNTRAQPWKLVEPKSVGLEDGLEHHMVFISEASDAENRHIPRNMILSVGNIAKTLPQKRGKTPILLTCLETFIVSKLAYSLMSRLVDSPAPVDTKLKYIYRWIHLAQNHFVLYLPYVTITAQRCVDVLAADGKLKPEFEDTHYQNLLNNCSAMVKKRDQEADLQTFVMLDAELHRALIETCIRQRHIIPSLLEEKETHLKRIHEVLDREMSWETFSNAVNMVFADLERNILKADDYLMKPDTWGCGLEKQAAETAEKQLIAAFAKTHLQLNLKVRSTIIELNRVIADAAPDKGAALADALLKFVEREYHAALEEAHNNQELSQCMTDAKHRFAEEARKYDDNMTTASYTAGIAVDMKKYVNEGWMPCMSARILGTVSDTCAEKPQYCRMLLDVLRESIGSLEPDSTSALVMENFHNVVSVAMLKNKTITPEDLRSYLAKVARNELKQISALNGGGAASQAPPPAPTESEGDQKGSDQKGSDQASSDQGEPGETSESSGNEVQSETTDQAIKEH</sequence>
<evidence type="ECO:0000256" key="1">
    <source>
        <dbReference type="SAM" id="MobiDB-lite"/>
    </source>
</evidence>
<dbReference type="Proteomes" id="UP001497744">
    <property type="component" value="Unassembled WGS sequence"/>
</dbReference>
<dbReference type="GO" id="GO:0016301">
    <property type="term" value="F:kinase activity"/>
    <property type="evidence" value="ECO:0007669"/>
    <property type="project" value="UniProtKB-KW"/>
</dbReference>
<keyword evidence="2" id="KW-0732">Signal</keyword>
<name>A0AAV4LPP9_BABCB</name>
<comment type="caution">
    <text evidence="3">The sequence shown here is derived from an EMBL/GenBank/DDBJ whole genome shotgun (WGS) entry which is preliminary data.</text>
</comment>
<evidence type="ECO:0000256" key="2">
    <source>
        <dbReference type="SAM" id="SignalP"/>
    </source>
</evidence>
<keyword evidence="4" id="KW-1185">Reference proteome</keyword>
<reference evidence="3 4" key="1">
    <citation type="submission" date="2021-06" db="EMBL/GenBank/DDBJ databases">
        <title>Genome sequence of Babesia caballi.</title>
        <authorList>
            <person name="Yamagishi J."/>
            <person name="Kidaka T."/>
            <person name="Ochi A."/>
        </authorList>
    </citation>
    <scope>NUCLEOTIDE SEQUENCE [LARGE SCALE GENOMIC DNA]</scope>
    <source>
        <strain evidence="3">USDA-D6B2</strain>
    </source>
</reference>
<dbReference type="PROSITE" id="PS51257">
    <property type="entry name" value="PROKAR_LIPOPROTEIN"/>
    <property type="match status" value="1"/>
</dbReference>
<keyword evidence="3" id="KW-0808">Transferase</keyword>
<feature type="region of interest" description="Disordered" evidence="1">
    <location>
        <begin position="585"/>
        <end position="646"/>
    </location>
</feature>
<feature type="signal peptide" evidence="2">
    <location>
        <begin position="1"/>
        <end position="20"/>
    </location>
</feature>
<feature type="compositionally biased region" description="Polar residues" evidence="1">
    <location>
        <begin position="613"/>
        <end position="646"/>
    </location>
</feature>
<feature type="chain" id="PRO_5043506596" evidence="2">
    <location>
        <begin position="21"/>
        <end position="646"/>
    </location>
</feature>
<dbReference type="EMBL" id="BPLF01000001">
    <property type="protein sequence ID" value="GIX62128.1"/>
    <property type="molecule type" value="Genomic_DNA"/>
</dbReference>
<keyword evidence="3" id="KW-0418">Kinase</keyword>
<gene>
    <name evidence="3" type="ORF">BcabD6B2_15630</name>
</gene>
<organism evidence="3 4">
    <name type="scientific">Babesia caballi</name>
    <dbReference type="NCBI Taxonomy" id="5871"/>
    <lineage>
        <taxon>Eukaryota</taxon>
        <taxon>Sar</taxon>
        <taxon>Alveolata</taxon>
        <taxon>Apicomplexa</taxon>
        <taxon>Aconoidasida</taxon>
        <taxon>Piroplasmida</taxon>
        <taxon>Babesiidae</taxon>
        <taxon>Babesia</taxon>
    </lineage>
</organism>